<dbReference type="InterPro" id="IPR002656">
    <property type="entry name" value="Acyl_transf_3_dom"/>
</dbReference>
<comment type="caution">
    <text evidence="3">The sequence shown here is derived from an EMBL/GenBank/DDBJ whole genome shotgun (WGS) entry which is preliminary data.</text>
</comment>
<evidence type="ECO:0000259" key="2">
    <source>
        <dbReference type="Pfam" id="PF01757"/>
    </source>
</evidence>
<dbReference type="GO" id="GO:0016747">
    <property type="term" value="F:acyltransferase activity, transferring groups other than amino-acyl groups"/>
    <property type="evidence" value="ECO:0007669"/>
    <property type="project" value="InterPro"/>
</dbReference>
<dbReference type="Proteomes" id="UP000245880">
    <property type="component" value="Unassembled WGS sequence"/>
</dbReference>
<keyword evidence="1" id="KW-0472">Membrane</keyword>
<protein>
    <recommendedName>
        <fullName evidence="2">Acyltransferase 3 domain-containing protein</fullName>
    </recommendedName>
</protein>
<name>A0A316B894_9BACT</name>
<feature type="transmembrane region" description="Helical" evidence="1">
    <location>
        <begin position="267"/>
        <end position="287"/>
    </location>
</feature>
<proteinExistence type="predicted"/>
<reference evidence="3 4" key="1">
    <citation type="submission" date="2018-03" db="EMBL/GenBank/DDBJ databases">
        <title>Genomic Encyclopedia of Archaeal and Bacterial Type Strains, Phase II (KMG-II): from individual species to whole genera.</title>
        <authorList>
            <person name="Goeker M."/>
        </authorList>
    </citation>
    <scope>NUCLEOTIDE SEQUENCE [LARGE SCALE GENOMIC DNA]</scope>
    <source>
        <strain evidence="3 4">DSM 100346</strain>
    </source>
</reference>
<keyword evidence="4" id="KW-1185">Reference proteome</keyword>
<feature type="transmembrane region" description="Helical" evidence="1">
    <location>
        <begin position="49"/>
        <end position="67"/>
    </location>
</feature>
<accession>A0A316B894</accession>
<keyword evidence="1" id="KW-1133">Transmembrane helix</keyword>
<dbReference type="GO" id="GO:0016020">
    <property type="term" value="C:membrane"/>
    <property type="evidence" value="ECO:0007669"/>
    <property type="project" value="TreeGrafter"/>
</dbReference>
<dbReference type="PANTHER" id="PTHR23028">
    <property type="entry name" value="ACETYLTRANSFERASE"/>
    <property type="match status" value="1"/>
</dbReference>
<dbReference type="EMBL" id="QGDT01000003">
    <property type="protein sequence ID" value="PWJ58807.1"/>
    <property type="molecule type" value="Genomic_DNA"/>
</dbReference>
<gene>
    <name evidence="3" type="ORF">CLV98_103174</name>
</gene>
<feature type="transmembrane region" description="Helical" evidence="1">
    <location>
        <begin position="326"/>
        <end position="348"/>
    </location>
</feature>
<dbReference type="AlphaFoldDB" id="A0A316B894"/>
<dbReference type="InterPro" id="IPR050879">
    <property type="entry name" value="Acyltransferase_3"/>
</dbReference>
<organism evidence="3 4">
    <name type="scientific">Dyadobacter jejuensis</name>
    <dbReference type="NCBI Taxonomy" id="1082580"/>
    <lineage>
        <taxon>Bacteria</taxon>
        <taxon>Pseudomonadati</taxon>
        <taxon>Bacteroidota</taxon>
        <taxon>Cytophagia</taxon>
        <taxon>Cytophagales</taxon>
        <taxon>Spirosomataceae</taxon>
        <taxon>Dyadobacter</taxon>
    </lineage>
</organism>
<dbReference type="PANTHER" id="PTHR23028:SF53">
    <property type="entry name" value="ACYL_TRANSF_3 DOMAIN-CONTAINING PROTEIN"/>
    <property type="match status" value="1"/>
</dbReference>
<feature type="transmembrane region" description="Helical" evidence="1">
    <location>
        <begin position="236"/>
        <end position="255"/>
    </location>
</feature>
<feature type="domain" description="Acyltransferase 3" evidence="2">
    <location>
        <begin position="13"/>
        <end position="343"/>
    </location>
</feature>
<dbReference type="GO" id="GO:0000271">
    <property type="term" value="P:polysaccharide biosynthetic process"/>
    <property type="evidence" value="ECO:0007669"/>
    <property type="project" value="TreeGrafter"/>
</dbReference>
<dbReference type="RefSeq" id="WP_109673741.1">
    <property type="nucleotide sequence ID" value="NZ_QGDT01000003.1"/>
</dbReference>
<feature type="transmembrane region" description="Helical" evidence="1">
    <location>
        <begin position="12"/>
        <end position="29"/>
    </location>
</feature>
<evidence type="ECO:0000313" key="3">
    <source>
        <dbReference type="EMBL" id="PWJ58807.1"/>
    </source>
</evidence>
<feature type="transmembrane region" description="Helical" evidence="1">
    <location>
        <begin position="202"/>
        <end position="224"/>
    </location>
</feature>
<dbReference type="OrthoDB" id="290051at2"/>
<feature type="transmembrane region" description="Helical" evidence="1">
    <location>
        <begin position="293"/>
        <end position="314"/>
    </location>
</feature>
<evidence type="ECO:0000313" key="4">
    <source>
        <dbReference type="Proteomes" id="UP000245880"/>
    </source>
</evidence>
<evidence type="ECO:0000256" key="1">
    <source>
        <dbReference type="SAM" id="Phobius"/>
    </source>
</evidence>
<dbReference type="Pfam" id="PF01757">
    <property type="entry name" value="Acyl_transf_3"/>
    <property type="match status" value="1"/>
</dbReference>
<sequence>MVKKVGKQQIAIVQILRGVAAVFVMFFHYKNELVTDTALRNALDTVFNGGYVGVDLFFVISGFIMVYITQKNEGGRQEAIRFLRKRLIRIVPLYCISTIAYLYLIWQPAMQPDLLKNFARSMLFQPFNATHSPFYGYASLPVGWTLNYEFYFYLLVAVSLLFGRIKWLMFFALFLLLQFALPQGFGVEPFSARYNSRRLLPVFYLLSDPMMWNFLFGIGIGFIFVNKPIKERLLRVFGNGLVLLIILVVFIWKYLTGHKIGHGPLEAGWILALLFLALLLWSSRLSWASRTWITYLGDISFSLYLWHLPVQLLVQKVLYRFEWGHLITHGSILVVNVVLTIVVSHFSYRYIERYTMKWPEIALLKKHKARIPQ</sequence>
<feature type="transmembrane region" description="Helical" evidence="1">
    <location>
        <begin position="87"/>
        <end position="106"/>
    </location>
</feature>
<feature type="transmembrane region" description="Helical" evidence="1">
    <location>
        <begin position="150"/>
        <end position="181"/>
    </location>
</feature>
<keyword evidence="1" id="KW-0812">Transmembrane</keyword>